<evidence type="ECO:0000313" key="1">
    <source>
        <dbReference type="EMBL" id="MCI58941.1"/>
    </source>
</evidence>
<feature type="non-terminal residue" evidence="1">
    <location>
        <position position="60"/>
    </location>
</feature>
<proteinExistence type="predicted"/>
<sequence>MPSSFSELMNFDTYTGLCSGPSMTDQIIANELPSLASVLYQSPNEFNLVEENTGQFYMTG</sequence>
<accession>A0A392TCS0</accession>
<name>A0A392TCS0_9FABA</name>
<dbReference type="Proteomes" id="UP000265520">
    <property type="component" value="Unassembled WGS sequence"/>
</dbReference>
<dbReference type="EMBL" id="LXQA010554339">
    <property type="protein sequence ID" value="MCI58941.1"/>
    <property type="molecule type" value="Genomic_DNA"/>
</dbReference>
<dbReference type="AlphaFoldDB" id="A0A392TCS0"/>
<protein>
    <submittedName>
        <fullName evidence="1">Protein NLP8-like</fullName>
    </submittedName>
</protein>
<keyword evidence="2" id="KW-1185">Reference proteome</keyword>
<comment type="caution">
    <text evidence="1">The sequence shown here is derived from an EMBL/GenBank/DDBJ whole genome shotgun (WGS) entry which is preliminary data.</text>
</comment>
<reference evidence="1 2" key="1">
    <citation type="journal article" date="2018" name="Front. Plant Sci.">
        <title>Red Clover (Trifolium pratense) and Zigzag Clover (T. medium) - A Picture of Genomic Similarities and Differences.</title>
        <authorList>
            <person name="Dluhosova J."/>
            <person name="Istvanek J."/>
            <person name="Nedelnik J."/>
            <person name="Repkova J."/>
        </authorList>
    </citation>
    <scope>NUCLEOTIDE SEQUENCE [LARGE SCALE GENOMIC DNA]</scope>
    <source>
        <strain evidence="2">cv. 10/8</strain>
        <tissue evidence="1">Leaf</tissue>
    </source>
</reference>
<organism evidence="1 2">
    <name type="scientific">Trifolium medium</name>
    <dbReference type="NCBI Taxonomy" id="97028"/>
    <lineage>
        <taxon>Eukaryota</taxon>
        <taxon>Viridiplantae</taxon>
        <taxon>Streptophyta</taxon>
        <taxon>Embryophyta</taxon>
        <taxon>Tracheophyta</taxon>
        <taxon>Spermatophyta</taxon>
        <taxon>Magnoliopsida</taxon>
        <taxon>eudicotyledons</taxon>
        <taxon>Gunneridae</taxon>
        <taxon>Pentapetalae</taxon>
        <taxon>rosids</taxon>
        <taxon>fabids</taxon>
        <taxon>Fabales</taxon>
        <taxon>Fabaceae</taxon>
        <taxon>Papilionoideae</taxon>
        <taxon>50 kb inversion clade</taxon>
        <taxon>NPAAA clade</taxon>
        <taxon>Hologalegina</taxon>
        <taxon>IRL clade</taxon>
        <taxon>Trifolieae</taxon>
        <taxon>Trifolium</taxon>
    </lineage>
</organism>
<evidence type="ECO:0000313" key="2">
    <source>
        <dbReference type="Proteomes" id="UP000265520"/>
    </source>
</evidence>